<gene>
    <name evidence="2" type="ORF">E5225_12585</name>
</gene>
<dbReference type="AlphaFoldDB" id="A0A4P7SJG7"/>
<dbReference type="RefSeq" id="WP_136225446.1">
    <property type="nucleotide sequence ID" value="NZ_CP039291.1"/>
</dbReference>
<keyword evidence="3" id="KW-1185">Reference proteome</keyword>
<feature type="compositionally biased region" description="Low complexity" evidence="1">
    <location>
        <begin position="379"/>
        <end position="509"/>
    </location>
</feature>
<dbReference type="KEGG" id="celz:E5225_12585"/>
<feature type="compositionally biased region" description="Acidic residues" evidence="1">
    <location>
        <begin position="642"/>
        <end position="653"/>
    </location>
</feature>
<name>A0A4P7SJG7_9CELL</name>
<feature type="compositionally biased region" description="Low complexity" evidence="1">
    <location>
        <begin position="310"/>
        <end position="322"/>
    </location>
</feature>
<organism evidence="2 3">
    <name type="scientific">Cellulomonas shaoxiangyii</name>
    <dbReference type="NCBI Taxonomy" id="2566013"/>
    <lineage>
        <taxon>Bacteria</taxon>
        <taxon>Bacillati</taxon>
        <taxon>Actinomycetota</taxon>
        <taxon>Actinomycetes</taxon>
        <taxon>Micrococcales</taxon>
        <taxon>Cellulomonadaceae</taxon>
        <taxon>Cellulomonas</taxon>
    </lineage>
</organism>
<dbReference type="Proteomes" id="UP000296469">
    <property type="component" value="Chromosome"/>
</dbReference>
<reference evidence="2 3" key="1">
    <citation type="submission" date="2019-04" db="EMBL/GenBank/DDBJ databases">
        <title>Isolation and identification of Cellulomonas shaoxiangyii sp. Nov. isolated from feces of the Tibetan antelopes (Pantholops hodgsonii) in the Qinghai-Tibet plateau of China.</title>
        <authorList>
            <person name="Tian Z."/>
        </authorList>
    </citation>
    <scope>NUCLEOTIDE SEQUENCE [LARGE SCALE GENOMIC DNA]</scope>
    <source>
        <strain evidence="2 3">Z28</strain>
    </source>
</reference>
<feature type="compositionally biased region" description="Low complexity" evidence="1">
    <location>
        <begin position="585"/>
        <end position="624"/>
    </location>
</feature>
<feature type="compositionally biased region" description="Low complexity" evidence="1">
    <location>
        <begin position="333"/>
        <end position="372"/>
    </location>
</feature>
<evidence type="ECO:0000256" key="1">
    <source>
        <dbReference type="SAM" id="MobiDB-lite"/>
    </source>
</evidence>
<accession>A0A4P7SJG7</accession>
<feature type="region of interest" description="Disordered" evidence="1">
    <location>
        <begin position="107"/>
        <end position="159"/>
    </location>
</feature>
<sequence>MIKRLLVALVGVVGVVVIGLGVASATVWRADDVLVATVSADEHILVTDPGVLELAATEVTVTVEAEDDQPVVLAVGRDTDVTGWVGTDAHQRVTGLSGWHELAVEDVPAPTPSDAAPSDPAATDAAAPADPAATDAPAEEPAADAAPVPVPDPTGSDLWVAEASGAGSAELTWTAQPGRWSVLAVGTGEAPLQLSLAWPQVVTTPWLVPCVVVGSLLLLISLALLARGLLRGRRRPEQDWTPVLTGPLPVVDADGVPVQLTRRQMREQQARGADAGVRAGRDESTPAGDVTHASTGARQAVGPSARDADATATTTLPVATSAGPGAPLGRTAGPGAASASRPGSGLSGSAPSGSAPSGSAPTGSAPAGSSPTRTPPAAAPAAGGSAPRGAGATPPARTGPPSGAAPTGAPAPARSAARPPGSAAAPPAGSATGRPGAPSAWSRGGPDAPAASGPHPASGAPAARAGEAAGARPAWLGTGSAGPARPGAPGAHSGGPSSAASAPGSRPASGPVPPPTTASPSARLPAGPPRPGAPGGPSRAGAGQQPQGWTPVPPPPGAVVRSAQGGTHPDVAARPDPRGRGGAGAATPAPTGHGAPGPGASAARPAWLRDAAPGTGPAAPDASGGSRGDAWRRAWGLPPLPADEEPTDREEDR</sequence>
<evidence type="ECO:0000313" key="3">
    <source>
        <dbReference type="Proteomes" id="UP000296469"/>
    </source>
</evidence>
<dbReference type="EMBL" id="CP039291">
    <property type="protein sequence ID" value="QCB94272.1"/>
    <property type="molecule type" value="Genomic_DNA"/>
</dbReference>
<feature type="region of interest" description="Disordered" evidence="1">
    <location>
        <begin position="264"/>
        <end position="653"/>
    </location>
</feature>
<feature type="compositionally biased region" description="Low complexity" evidence="1">
    <location>
        <begin position="536"/>
        <end position="550"/>
    </location>
</feature>
<proteinExistence type="predicted"/>
<feature type="compositionally biased region" description="Low complexity" evidence="1">
    <location>
        <begin position="107"/>
        <end position="136"/>
    </location>
</feature>
<evidence type="ECO:0000313" key="2">
    <source>
        <dbReference type="EMBL" id="QCB94272.1"/>
    </source>
</evidence>
<protein>
    <submittedName>
        <fullName evidence="2">Uncharacterized protein</fullName>
    </submittedName>
</protein>